<dbReference type="Proteomes" id="UP000249008">
    <property type="component" value="Chromosome 1"/>
</dbReference>
<evidence type="ECO:0000313" key="1">
    <source>
        <dbReference type="EMBL" id="SQJ06807.1"/>
    </source>
</evidence>
<organism evidence="1 2">
    <name type="scientific">Fusobacterium ulcerans</name>
    <dbReference type="NCBI Taxonomy" id="861"/>
    <lineage>
        <taxon>Bacteria</taxon>
        <taxon>Fusobacteriati</taxon>
        <taxon>Fusobacteriota</taxon>
        <taxon>Fusobacteriia</taxon>
        <taxon>Fusobacteriales</taxon>
        <taxon>Fusobacteriaceae</taxon>
        <taxon>Fusobacterium</taxon>
    </lineage>
</organism>
<proteinExistence type="predicted"/>
<dbReference type="RefSeq" id="WP_005981881.1">
    <property type="nucleotide sequence ID" value="NZ_JAJAVL010000001.1"/>
</dbReference>
<gene>
    <name evidence="1" type="ORF">NCTC12112_02033</name>
</gene>
<evidence type="ECO:0000313" key="2">
    <source>
        <dbReference type="Proteomes" id="UP000249008"/>
    </source>
</evidence>
<name>A0AAX2JBW2_9FUSO</name>
<accession>A0AAX2JBW2</accession>
<reference evidence="1 2" key="1">
    <citation type="submission" date="2018-06" db="EMBL/GenBank/DDBJ databases">
        <authorList>
            <consortium name="Pathogen Informatics"/>
            <person name="Doyle S."/>
        </authorList>
    </citation>
    <scope>NUCLEOTIDE SEQUENCE [LARGE SCALE GENOMIC DNA]</scope>
    <source>
        <strain evidence="1 2">NCTC12112</strain>
    </source>
</reference>
<evidence type="ECO:0008006" key="3">
    <source>
        <dbReference type="Google" id="ProtNLM"/>
    </source>
</evidence>
<sequence length="49" mass="6112">MKRLEISMLIDKQIFDPNFFNSFFNFFLRKIFSNFTLYDCNLNFYIIEI</sequence>
<dbReference type="AlphaFoldDB" id="A0AAX2JBW2"/>
<dbReference type="EMBL" id="LS483487">
    <property type="protein sequence ID" value="SQJ06807.1"/>
    <property type="molecule type" value="Genomic_DNA"/>
</dbReference>
<protein>
    <recommendedName>
        <fullName evidence="3">Riboflavin synthase subunit alpha</fullName>
    </recommendedName>
</protein>